<organism evidence="2 3">
    <name type="scientific">Arenicella xantha</name>
    <dbReference type="NCBI Taxonomy" id="644221"/>
    <lineage>
        <taxon>Bacteria</taxon>
        <taxon>Pseudomonadati</taxon>
        <taxon>Pseudomonadota</taxon>
        <taxon>Gammaproteobacteria</taxon>
        <taxon>Arenicellales</taxon>
        <taxon>Arenicellaceae</taxon>
        <taxon>Arenicella</taxon>
    </lineage>
</organism>
<evidence type="ECO:0000313" key="2">
    <source>
        <dbReference type="EMBL" id="RBP53478.1"/>
    </source>
</evidence>
<comment type="caution">
    <text evidence="2">The sequence shown here is derived from an EMBL/GenBank/DDBJ whole genome shotgun (WGS) entry which is preliminary data.</text>
</comment>
<dbReference type="InterPro" id="IPR021279">
    <property type="entry name" value="DUF2721"/>
</dbReference>
<name>A0A395JV91_9GAMM</name>
<reference evidence="2 3" key="1">
    <citation type="submission" date="2018-06" db="EMBL/GenBank/DDBJ databases">
        <title>Genomic Encyclopedia of Type Strains, Phase IV (KMG-IV): sequencing the most valuable type-strain genomes for metagenomic binning, comparative biology and taxonomic classification.</title>
        <authorList>
            <person name="Goeker M."/>
        </authorList>
    </citation>
    <scope>NUCLEOTIDE SEQUENCE [LARGE SCALE GENOMIC DNA]</scope>
    <source>
        <strain evidence="2 3">DSM 24032</strain>
    </source>
</reference>
<evidence type="ECO:0000256" key="1">
    <source>
        <dbReference type="SAM" id="Phobius"/>
    </source>
</evidence>
<keyword evidence="3" id="KW-1185">Reference proteome</keyword>
<keyword evidence="1" id="KW-1133">Transmembrane helix</keyword>
<keyword evidence="1" id="KW-0812">Transmembrane</keyword>
<feature type="transmembrane region" description="Helical" evidence="1">
    <location>
        <begin position="61"/>
        <end position="81"/>
    </location>
</feature>
<dbReference type="Pfam" id="PF11026">
    <property type="entry name" value="DUF2721"/>
    <property type="match status" value="1"/>
</dbReference>
<dbReference type="RefSeq" id="WP_211316856.1">
    <property type="nucleotide sequence ID" value="NZ_QNRT01000001.1"/>
</dbReference>
<dbReference type="EMBL" id="QNRT01000001">
    <property type="protein sequence ID" value="RBP53478.1"/>
    <property type="molecule type" value="Genomic_DNA"/>
</dbReference>
<sequence length="139" mass="15669">MILSITDPAFLFPGISLLFLAYTNRYLALANVIRALNNNVDDEFSPNRISQIQSLHMRITLIKYMQAFGVVAFLFCVLAMLSLMLEQQHSGEVLFFTSLISMVISLLLSLTEVMKSGQSLKIELDRTHVRKSGPSKRKS</sequence>
<gene>
    <name evidence="2" type="ORF">DFR28_101864</name>
</gene>
<feature type="transmembrane region" description="Helical" evidence="1">
    <location>
        <begin position="93"/>
        <end position="111"/>
    </location>
</feature>
<keyword evidence="1" id="KW-0472">Membrane</keyword>
<dbReference type="AlphaFoldDB" id="A0A395JV91"/>
<evidence type="ECO:0000313" key="3">
    <source>
        <dbReference type="Proteomes" id="UP000253083"/>
    </source>
</evidence>
<protein>
    <submittedName>
        <fullName evidence="2">Uncharacterized protein DUF2721</fullName>
    </submittedName>
</protein>
<accession>A0A395JV91</accession>
<dbReference type="InParanoid" id="A0A395JV91"/>
<proteinExistence type="predicted"/>
<dbReference type="Proteomes" id="UP000253083">
    <property type="component" value="Unassembled WGS sequence"/>
</dbReference>